<proteinExistence type="predicted"/>
<protein>
    <recommendedName>
        <fullName evidence="3">F-box domain-containing protein</fullName>
    </recommendedName>
</protein>
<name>A0A4U0WP96_9PEZI</name>
<accession>A0A4U0WP96</accession>
<dbReference type="AlphaFoldDB" id="A0A4U0WP96"/>
<dbReference type="EMBL" id="NAJQ01000850">
    <property type="protein sequence ID" value="TKA64273.1"/>
    <property type="molecule type" value="Genomic_DNA"/>
</dbReference>
<evidence type="ECO:0000313" key="2">
    <source>
        <dbReference type="Proteomes" id="UP000309340"/>
    </source>
</evidence>
<evidence type="ECO:0000313" key="1">
    <source>
        <dbReference type="EMBL" id="TKA64273.1"/>
    </source>
</evidence>
<sequence length="250" mass="27643">MVVLTRPSARKTIAARSTPKVIEEDKKSKLMYLSDVAAGRESTHQDAAPMTPVKRVMFTYELCEMVLDCLPLLDLLCTKRICRSVKNTIASSSKLQATHSLAPSGPTAASKFVSNVFGYHELVIMNKHLDIENLPPRAYASCRTMFVSQPPVKEVLLDIRGRVLCPTSSHCRGPRNNWHFLTVSTPTIRNEAGVRFGKVVDAVRQGLKGTWDGQLWNMRFVGGLPVTVEQKAFVDADGEATKETDLLAKS</sequence>
<reference evidence="1 2" key="1">
    <citation type="submission" date="2017-03" db="EMBL/GenBank/DDBJ databases">
        <title>Genomes of endolithic fungi from Antarctica.</title>
        <authorList>
            <person name="Coleine C."/>
            <person name="Masonjones S."/>
            <person name="Stajich J.E."/>
        </authorList>
    </citation>
    <scope>NUCLEOTIDE SEQUENCE [LARGE SCALE GENOMIC DNA]</scope>
    <source>
        <strain evidence="1 2">CCFEE 5184</strain>
    </source>
</reference>
<comment type="caution">
    <text evidence="1">The sequence shown here is derived from an EMBL/GenBank/DDBJ whole genome shotgun (WGS) entry which is preliminary data.</text>
</comment>
<dbReference type="Proteomes" id="UP000309340">
    <property type="component" value="Unassembled WGS sequence"/>
</dbReference>
<gene>
    <name evidence="1" type="ORF">B0A55_10212</name>
</gene>
<keyword evidence="2" id="KW-1185">Reference proteome</keyword>
<evidence type="ECO:0008006" key="3">
    <source>
        <dbReference type="Google" id="ProtNLM"/>
    </source>
</evidence>
<organism evidence="1 2">
    <name type="scientific">Friedmanniomyces simplex</name>
    <dbReference type="NCBI Taxonomy" id="329884"/>
    <lineage>
        <taxon>Eukaryota</taxon>
        <taxon>Fungi</taxon>
        <taxon>Dikarya</taxon>
        <taxon>Ascomycota</taxon>
        <taxon>Pezizomycotina</taxon>
        <taxon>Dothideomycetes</taxon>
        <taxon>Dothideomycetidae</taxon>
        <taxon>Mycosphaerellales</taxon>
        <taxon>Teratosphaeriaceae</taxon>
        <taxon>Friedmanniomyces</taxon>
    </lineage>
</organism>